<name>A0A5P8JN81_9LACO</name>
<dbReference type="RefSeq" id="WP_152164657.1">
    <property type="nucleotide sequence ID" value="NZ_CP045068.1"/>
</dbReference>
<evidence type="ECO:0000313" key="3">
    <source>
        <dbReference type="EMBL" id="QFQ90667.1"/>
    </source>
</evidence>
<feature type="chain" id="PRO_5024417097" description="LPXTG cell wall anchor domain-containing protein" evidence="2">
    <location>
        <begin position="36"/>
        <end position="663"/>
    </location>
</feature>
<dbReference type="InterPro" id="IPR013783">
    <property type="entry name" value="Ig-like_fold"/>
</dbReference>
<proteinExistence type="predicted"/>
<feature type="signal peptide" evidence="2">
    <location>
        <begin position="1"/>
        <end position="35"/>
    </location>
</feature>
<keyword evidence="1" id="KW-1133">Transmembrane helix</keyword>
<dbReference type="Gene3D" id="2.60.40.10">
    <property type="entry name" value="Immunoglobulins"/>
    <property type="match status" value="1"/>
</dbReference>
<sequence length="663" mass="70881">MKMNKYFKRLALGVALAASAGLSLALFSSGNSVHAAATYYDQSFDSLKSWSKVTVPTAGDRMSSDYSFIPNFIDGSTTMKIIGSGTHWGASKAPMSNTSIKLDSSLKKGDAGALYSDVGTYLGQKVDLKITLTDWILNQHTDDSTYNLVSFANDQIGINTTGSAVATKWTFLKHGTNTPMNISGYFSFNDIDNGGVGTSNIAGQNQSENLAFPSATMAKFDNLYATSDNNLVYHDYGSFTDIASNDIQDNDADKSQERDNAMITVTFKNQSSLDMVWWPVFAAPSLPLSSFKEIWPSAANYSKVSFTDNLNATDQAISLNPNYTYSNPGAWFGFTSIKPVRSATVVPAKTVSDEDEKNVQANTLSSATETNEWKITQVIPGESTGTYYTVAYLADNIAPVWNVNSVKVTNEAGTDVTSWFNNLGAGNNYKLSVAAAKLKSSDFYNHTYTFDFKATLKPGVDLSSYLNAKGGYTFTNQGTFTTDTDTKPTNTVTTNLNSQEVNLLKTDASGKALSGIKFALADTAANAKGGKYLKKDTDGNAVYPSDNNYSSSLADYTVTTGADGKATWSGLSAAKDASQTYYYVELKTDSSHQLLTGVGAAKSGPTGAAPTTTVTNKTKIQLPSTGSTQKKEAIIMIAVLMSVLVLAGISLRKVRILGGGGTN</sequence>
<keyword evidence="2" id="KW-0732">Signal</keyword>
<organism evidence="3 4">
    <name type="scientific">Lacticaseibacillus manihotivorans</name>
    <dbReference type="NCBI Taxonomy" id="88233"/>
    <lineage>
        <taxon>Bacteria</taxon>
        <taxon>Bacillati</taxon>
        <taxon>Bacillota</taxon>
        <taxon>Bacilli</taxon>
        <taxon>Lactobacillales</taxon>
        <taxon>Lactobacillaceae</taxon>
        <taxon>Lacticaseibacillus</taxon>
    </lineage>
</organism>
<protein>
    <recommendedName>
        <fullName evidence="5">LPXTG cell wall anchor domain-containing protein</fullName>
    </recommendedName>
</protein>
<evidence type="ECO:0008006" key="5">
    <source>
        <dbReference type="Google" id="ProtNLM"/>
    </source>
</evidence>
<evidence type="ECO:0000256" key="2">
    <source>
        <dbReference type="SAM" id="SignalP"/>
    </source>
</evidence>
<feature type="transmembrane region" description="Helical" evidence="1">
    <location>
        <begin position="633"/>
        <end position="651"/>
    </location>
</feature>
<dbReference type="Proteomes" id="UP000388452">
    <property type="component" value="Chromosome"/>
</dbReference>
<evidence type="ECO:0000313" key="4">
    <source>
        <dbReference type="Proteomes" id="UP000388452"/>
    </source>
</evidence>
<keyword evidence="1" id="KW-0812">Transmembrane</keyword>
<keyword evidence="1" id="KW-0472">Membrane</keyword>
<dbReference type="EMBL" id="CP045068">
    <property type="protein sequence ID" value="QFQ90667.1"/>
    <property type="molecule type" value="Genomic_DNA"/>
</dbReference>
<gene>
    <name evidence="3" type="ORF">LM010_04135</name>
</gene>
<reference evidence="3 4" key="1">
    <citation type="submission" date="2019-10" db="EMBL/GenBank/DDBJ databases">
        <title>Genome sequencing of Lactobacillus manihotivorans.</title>
        <authorList>
            <person name="Kim K."/>
        </authorList>
    </citation>
    <scope>NUCLEOTIDE SEQUENCE [LARGE SCALE GENOMIC DNA]</scope>
    <source>
        <strain evidence="3 4">LM010</strain>
    </source>
</reference>
<accession>A0A5P8JN81</accession>
<evidence type="ECO:0000256" key="1">
    <source>
        <dbReference type="SAM" id="Phobius"/>
    </source>
</evidence>
<dbReference type="AlphaFoldDB" id="A0A5P8JN81"/>